<dbReference type="RefSeq" id="WP_136141039.1">
    <property type="nucleotide sequence ID" value="NZ_CP039247.1"/>
</dbReference>
<dbReference type="GO" id="GO:0022857">
    <property type="term" value="F:transmembrane transporter activity"/>
    <property type="evidence" value="ECO:0007669"/>
    <property type="project" value="InterPro"/>
</dbReference>
<dbReference type="AlphaFoldDB" id="A0A4V1CEJ0"/>
<dbReference type="PROSITE" id="PS50850">
    <property type="entry name" value="MFS"/>
    <property type="match status" value="1"/>
</dbReference>
<keyword evidence="6 7" id="KW-0472">Membrane</keyword>
<dbReference type="Gene3D" id="1.20.1250.20">
    <property type="entry name" value="MFS general substrate transporter like domains"/>
    <property type="match status" value="1"/>
</dbReference>
<feature type="transmembrane region" description="Helical" evidence="7">
    <location>
        <begin position="140"/>
        <end position="162"/>
    </location>
</feature>
<comment type="subcellular location">
    <subcellularLocation>
        <location evidence="1">Cell membrane</location>
        <topology evidence="1">Multi-pass membrane protein</topology>
    </subcellularLocation>
</comment>
<organism evidence="9 10">
    <name type="scientific">Corynebacterium endometrii</name>
    <dbReference type="NCBI Taxonomy" id="2488819"/>
    <lineage>
        <taxon>Bacteria</taxon>
        <taxon>Bacillati</taxon>
        <taxon>Actinomycetota</taxon>
        <taxon>Actinomycetes</taxon>
        <taxon>Mycobacteriales</taxon>
        <taxon>Corynebacteriaceae</taxon>
        <taxon>Corynebacterium</taxon>
    </lineage>
</organism>
<evidence type="ECO:0000256" key="2">
    <source>
        <dbReference type="ARBA" id="ARBA00022448"/>
    </source>
</evidence>
<dbReference type="InterPro" id="IPR004638">
    <property type="entry name" value="EmrB-like"/>
</dbReference>
<name>A0A4V1CEJ0_9CORY</name>
<evidence type="ECO:0000256" key="4">
    <source>
        <dbReference type="ARBA" id="ARBA00022692"/>
    </source>
</evidence>
<evidence type="ECO:0000256" key="5">
    <source>
        <dbReference type="ARBA" id="ARBA00022989"/>
    </source>
</evidence>
<feature type="domain" description="Major facilitator superfamily (MFS) profile" evidence="8">
    <location>
        <begin position="16"/>
        <end position="460"/>
    </location>
</feature>
<feature type="transmembrane region" description="Helical" evidence="7">
    <location>
        <begin position="362"/>
        <end position="381"/>
    </location>
</feature>
<feature type="transmembrane region" description="Helical" evidence="7">
    <location>
        <begin position="168"/>
        <end position="190"/>
    </location>
</feature>
<evidence type="ECO:0000256" key="6">
    <source>
        <dbReference type="ARBA" id="ARBA00023136"/>
    </source>
</evidence>
<feature type="transmembrane region" description="Helical" evidence="7">
    <location>
        <begin position="308"/>
        <end position="328"/>
    </location>
</feature>
<feature type="transmembrane region" description="Helical" evidence="7">
    <location>
        <begin position="202"/>
        <end position="221"/>
    </location>
</feature>
<dbReference type="KEGG" id="cee:CENDO_04945"/>
<feature type="transmembrane region" description="Helical" evidence="7">
    <location>
        <begin position="340"/>
        <end position="356"/>
    </location>
</feature>
<feature type="transmembrane region" description="Helical" evidence="7">
    <location>
        <begin position="106"/>
        <end position="128"/>
    </location>
</feature>
<keyword evidence="5 7" id="KW-1133">Transmembrane helix</keyword>
<feature type="transmembrane region" description="Helical" evidence="7">
    <location>
        <begin position="273"/>
        <end position="296"/>
    </location>
</feature>
<dbReference type="GO" id="GO:0005886">
    <property type="term" value="C:plasma membrane"/>
    <property type="evidence" value="ECO:0007669"/>
    <property type="project" value="UniProtKB-SubCell"/>
</dbReference>
<evidence type="ECO:0000256" key="1">
    <source>
        <dbReference type="ARBA" id="ARBA00004651"/>
    </source>
</evidence>
<keyword evidence="3" id="KW-1003">Cell membrane</keyword>
<dbReference type="EMBL" id="CP039247">
    <property type="protein sequence ID" value="QCB28278.1"/>
    <property type="molecule type" value="Genomic_DNA"/>
</dbReference>
<evidence type="ECO:0000313" key="9">
    <source>
        <dbReference type="EMBL" id="QCB28278.1"/>
    </source>
</evidence>
<dbReference type="Pfam" id="PF07690">
    <property type="entry name" value="MFS_1"/>
    <property type="match status" value="1"/>
</dbReference>
<dbReference type="Gene3D" id="1.20.1720.10">
    <property type="entry name" value="Multidrug resistance protein D"/>
    <property type="match status" value="1"/>
</dbReference>
<dbReference type="PANTHER" id="PTHR42718:SF46">
    <property type="entry name" value="BLR6921 PROTEIN"/>
    <property type="match status" value="1"/>
</dbReference>
<feature type="transmembrane region" description="Helical" evidence="7">
    <location>
        <begin position="227"/>
        <end position="246"/>
    </location>
</feature>
<dbReference type="InterPro" id="IPR011701">
    <property type="entry name" value="MFS"/>
</dbReference>
<dbReference type="NCBIfam" id="TIGR00711">
    <property type="entry name" value="efflux_EmrB"/>
    <property type="match status" value="1"/>
</dbReference>
<dbReference type="OrthoDB" id="7375466at2"/>
<keyword evidence="2" id="KW-0813">Transport</keyword>
<dbReference type="PRINTS" id="PR01036">
    <property type="entry name" value="TCRTETB"/>
</dbReference>
<keyword evidence="4 7" id="KW-0812">Transmembrane</keyword>
<reference evidence="9 10" key="1">
    <citation type="submission" date="2019-04" db="EMBL/GenBank/DDBJ databases">
        <title>Corynebacterium endometrii sp. nov., isolated from the uterus of a cow with endometritis.</title>
        <authorList>
            <person name="Ballas P."/>
            <person name="Ruckert C."/>
            <person name="Wagener K."/>
            <person name="Drillich M."/>
            <person name="Kaempfer P."/>
            <person name="Busse H.-J."/>
            <person name="Ehling-Schulz M."/>
        </authorList>
    </citation>
    <scope>NUCLEOTIDE SEQUENCE [LARGE SCALE GENOMIC DNA]</scope>
    <source>
        <strain evidence="9 10">LMM-1653</strain>
    </source>
</reference>
<feature type="transmembrane region" description="Helical" evidence="7">
    <location>
        <begin position="81"/>
        <end position="100"/>
    </location>
</feature>
<feature type="transmembrane region" description="Helical" evidence="7">
    <location>
        <begin position="434"/>
        <end position="456"/>
    </location>
</feature>
<proteinExistence type="predicted"/>
<protein>
    <submittedName>
        <fullName evidence="9">Antiseptic resistance protein</fullName>
    </submittedName>
</protein>
<sequence>MNTPSTVMPEKQAWLAMFALSMGFFMALMDQTMVAVALPEIQRDLDASINELLWVSSGYLLAVVVPLIFTGRLGDMYGQKLLYRLGLGVMACGAVVSAMAPSIEALIAGRIIQGFGSAIQMPQTMSVINRIFARERRGRALGVWGIIGSVAALLGPIVGGFLTGTFGWHAVFWVPIPIVIVAIILATLWVPKMPAVHRKIDAASVLALFVGLGSIIFAIQQAPDSDWAWWVFALIAVGVVGLILFVRLQDSAAARGTDALVPLELFADRNYRVGTLSIISMGFMSVTLALPVNLWVQDVQGFSANQAGLVMAPMAATSVISSPFAGILVDKLHPRRLSQFGFGTLIVGMGIMWWIISSGLNPWWLCLPAMLLGFGQSFVWGTNSATSMRDIKGELMGVASGVYNTFRQVGSVVGVALVSAAIQLGSANSGLQTGAASALLLIMLALVGGFAAVCFFKDTLHTTTGNQRP</sequence>
<feature type="transmembrane region" description="Helical" evidence="7">
    <location>
        <begin position="49"/>
        <end position="69"/>
    </location>
</feature>
<evidence type="ECO:0000313" key="10">
    <source>
        <dbReference type="Proteomes" id="UP000296352"/>
    </source>
</evidence>
<dbReference type="PANTHER" id="PTHR42718">
    <property type="entry name" value="MAJOR FACILITATOR SUPERFAMILY MULTIDRUG TRANSPORTER MFSC"/>
    <property type="match status" value="1"/>
</dbReference>
<gene>
    <name evidence="9" type="primary">qacA2</name>
    <name evidence="9" type="ORF">CENDO_04945</name>
</gene>
<dbReference type="Proteomes" id="UP000296352">
    <property type="component" value="Chromosome"/>
</dbReference>
<dbReference type="InterPro" id="IPR020846">
    <property type="entry name" value="MFS_dom"/>
</dbReference>
<dbReference type="InterPro" id="IPR036259">
    <property type="entry name" value="MFS_trans_sf"/>
</dbReference>
<evidence type="ECO:0000256" key="7">
    <source>
        <dbReference type="SAM" id="Phobius"/>
    </source>
</evidence>
<feature type="transmembrane region" description="Helical" evidence="7">
    <location>
        <begin position="402"/>
        <end position="422"/>
    </location>
</feature>
<evidence type="ECO:0000256" key="3">
    <source>
        <dbReference type="ARBA" id="ARBA00022475"/>
    </source>
</evidence>
<evidence type="ECO:0000259" key="8">
    <source>
        <dbReference type="PROSITE" id="PS50850"/>
    </source>
</evidence>
<keyword evidence="10" id="KW-1185">Reference proteome</keyword>
<accession>A0A4V1CEJ0</accession>
<feature type="transmembrane region" description="Helical" evidence="7">
    <location>
        <begin position="12"/>
        <end position="29"/>
    </location>
</feature>
<dbReference type="SUPFAM" id="SSF103473">
    <property type="entry name" value="MFS general substrate transporter"/>
    <property type="match status" value="1"/>
</dbReference>